<evidence type="ECO:0000313" key="4">
    <source>
        <dbReference type="Proteomes" id="UP000013523"/>
    </source>
</evidence>
<feature type="domain" description="HTH cro/C1-type" evidence="2">
    <location>
        <begin position="5"/>
        <end position="59"/>
    </location>
</feature>
<dbReference type="InterPro" id="IPR001387">
    <property type="entry name" value="Cro/C1-type_HTH"/>
</dbReference>
<dbReference type="PANTHER" id="PTHR46558:SF11">
    <property type="entry name" value="HTH-TYPE TRANSCRIPTIONAL REGULATOR XRE"/>
    <property type="match status" value="1"/>
</dbReference>
<dbReference type="Proteomes" id="UP000013523">
    <property type="component" value="Chromosome"/>
</dbReference>
<organism evidence="3 4">
    <name type="scientific">Clostridium pasteurianum BC1</name>
    <dbReference type="NCBI Taxonomy" id="86416"/>
    <lineage>
        <taxon>Bacteria</taxon>
        <taxon>Bacillati</taxon>
        <taxon>Bacillota</taxon>
        <taxon>Clostridia</taxon>
        <taxon>Eubacteriales</taxon>
        <taxon>Clostridiaceae</taxon>
        <taxon>Clostridium</taxon>
    </lineage>
</organism>
<dbReference type="GO" id="GO:0003677">
    <property type="term" value="F:DNA binding"/>
    <property type="evidence" value="ECO:0007669"/>
    <property type="project" value="UniProtKB-KW"/>
</dbReference>
<reference evidence="3 4" key="1">
    <citation type="submission" date="2012-01" db="EMBL/GenBank/DDBJ databases">
        <title>Complete sequence of chromosome of Clostridium pasteurianum BC1.</title>
        <authorList>
            <consortium name="US DOE Joint Genome Institute"/>
            <person name="Lucas S."/>
            <person name="Han J."/>
            <person name="Lapidus A."/>
            <person name="Cheng J.-F."/>
            <person name="Goodwin L."/>
            <person name="Pitluck S."/>
            <person name="Peters L."/>
            <person name="Mikhailova N."/>
            <person name="Teshima H."/>
            <person name="Detter J.C."/>
            <person name="Han C."/>
            <person name="Tapia R."/>
            <person name="Land M."/>
            <person name="Hauser L."/>
            <person name="Kyrpides N."/>
            <person name="Ivanova N."/>
            <person name="Pagani I."/>
            <person name="Dunn J."/>
            <person name="Taghavi S."/>
            <person name="Francis A."/>
            <person name="van der Lelie D."/>
            <person name="Woyke T."/>
        </authorList>
    </citation>
    <scope>NUCLEOTIDE SEQUENCE [LARGE SCALE GENOMIC DNA]</scope>
    <source>
        <strain evidence="3 4">BC1</strain>
    </source>
</reference>
<dbReference type="Pfam" id="PF01381">
    <property type="entry name" value="HTH_3"/>
    <property type="match status" value="1"/>
</dbReference>
<sequence>MNNRIRELRKKKGLTQVDLAKLLNVSDRTIGFYENEQRDPDTTTLKKLADFFDVTIDYLLGRTDTNDTNKEINKTNSMPDIPAKFTDANLAREYVSKHQIFGANGFEPNKMSDDEILEFANALLEQMELLSYKYKK</sequence>
<evidence type="ECO:0000313" key="3">
    <source>
        <dbReference type="EMBL" id="AGK96601.1"/>
    </source>
</evidence>
<dbReference type="PROSITE" id="PS50943">
    <property type="entry name" value="HTH_CROC1"/>
    <property type="match status" value="1"/>
</dbReference>
<evidence type="ECO:0000259" key="2">
    <source>
        <dbReference type="PROSITE" id="PS50943"/>
    </source>
</evidence>
<dbReference type="PANTHER" id="PTHR46558">
    <property type="entry name" value="TRACRIPTIONAL REGULATORY PROTEIN-RELATED-RELATED"/>
    <property type="match status" value="1"/>
</dbReference>
<dbReference type="CDD" id="cd00093">
    <property type="entry name" value="HTH_XRE"/>
    <property type="match status" value="1"/>
</dbReference>
<accession>R4K4G5</accession>
<dbReference type="InterPro" id="IPR010982">
    <property type="entry name" value="Lambda_DNA-bd_dom_sf"/>
</dbReference>
<evidence type="ECO:0000256" key="1">
    <source>
        <dbReference type="ARBA" id="ARBA00023125"/>
    </source>
</evidence>
<name>R4K4G5_CLOPA</name>
<proteinExistence type="predicted"/>
<dbReference type="PATRIC" id="fig|86416.3.peg.1653"/>
<keyword evidence="1" id="KW-0238">DNA-binding</keyword>
<dbReference type="STRING" id="86416.Clopa_1677"/>
<dbReference type="SMART" id="SM00530">
    <property type="entry name" value="HTH_XRE"/>
    <property type="match status" value="1"/>
</dbReference>
<dbReference type="RefSeq" id="WP_015614920.1">
    <property type="nucleotide sequence ID" value="NC_021182.1"/>
</dbReference>
<dbReference type="SUPFAM" id="SSF47413">
    <property type="entry name" value="lambda repressor-like DNA-binding domains"/>
    <property type="match status" value="1"/>
</dbReference>
<gene>
    <name evidence="3" type="ORF">Clopa_1677</name>
</gene>
<dbReference type="eggNOG" id="COG1974">
    <property type="taxonomic scope" value="Bacteria"/>
</dbReference>
<dbReference type="HOGENOM" id="CLU_066192_4_0_9"/>
<dbReference type="KEGG" id="cpas:Clopa_1677"/>
<dbReference type="EMBL" id="CP003261">
    <property type="protein sequence ID" value="AGK96601.1"/>
    <property type="molecule type" value="Genomic_DNA"/>
</dbReference>
<protein>
    <submittedName>
        <fullName evidence="3">Putative transcriptional regulator</fullName>
    </submittedName>
</protein>
<keyword evidence="4" id="KW-1185">Reference proteome</keyword>
<dbReference type="Gene3D" id="1.10.260.40">
    <property type="entry name" value="lambda repressor-like DNA-binding domains"/>
    <property type="match status" value="1"/>
</dbReference>
<dbReference type="AlphaFoldDB" id="R4K4G5"/>